<feature type="repeat" description="ANK" evidence="7">
    <location>
        <begin position="313"/>
        <end position="345"/>
    </location>
</feature>
<evidence type="ECO:0000256" key="5">
    <source>
        <dbReference type="PIRSR" id="PIRSR000350-3"/>
    </source>
</evidence>
<protein>
    <submittedName>
        <fullName evidence="10">Dihydrolipoamide dehydrogenase</fullName>
        <ecNumber evidence="10">1.8.1.4</ecNumber>
    </submittedName>
</protein>
<dbReference type="RefSeq" id="WP_036082812.1">
    <property type="nucleotide sequence ID" value="NZ_JBPKCJ010000005.1"/>
</dbReference>
<evidence type="ECO:0000313" key="10">
    <source>
        <dbReference type="EMBL" id="KGA93562.1"/>
    </source>
</evidence>
<organism evidence="10 11">
    <name type="scientific">Leptospirillum ferriphilum</name>
    <dbReference type="NCBI Taxonomy" id="178606"/>
    <lineage>
        <taxon>Bacteria</taxon>
        <taxon>Pseudomonadati</taxon>
        <taxon>Nitrospirota</taxon>
        <taxon>Nitrospiria</taxon>
        <taxon>Nitrospirales</taxon>
        <taxon>Nitrospiraceae</taxon>
        <taxon>Leptospirillum</taxon>
    </lineage>
</organism>
<evidence type="ECO:0000256" key="2">
    <source>
        <dbReference type="ARBA" id="ARBA00022630"/>
    </source>
</evidence>
<evidence type="ECO:0000259" key="8">
    <source>
        <dbReference type="Pfam" id="PF02852"/>
    </source>
</evidence>
<feature type="binding site" evidence="5">
    <location>
        <position position="272"/>
    </location>
    <ligand>
        <name>NAD(+)</name>
        <dbReference type="ChEBI" id="CHEBI:57540"/>
    </ligand>
</feature>
<feature type="binding site" evidence="5">
    <location>
        <position position="311"/>
    </location>
    <ligand>
        <name>FAD</name>
        <dbReference type="ChEBI" id="CHEBI:57692"/>
    </ligand>
</feature>
<keyword evidence="2" id="KW-0285">Flavoprotein</keyword>
<accession>A0A094WD51</accession>
<dbReference type="Gene3D" id="3.30.390.30">
    <property type="match status" value="1"/>
</dbReference>
<comment type="cofactor">
    <cofactor evidence="5">
        <name>FAD</name>
        <dbReference type="ChEBI" id="CHEBI:57692"/>
    </cofactor>
    <text evidence="5">Binds 1 FAD per subunit.</text>
</comment>
<dbReference type="GO" id="GO:0050660">
    <property type="term" value="F:flavin adenine dinucleotide binding"/>
    <property type="evidence" value="ECO:0007669"/>
    <property type="project" value="TreeGrafter"/>
</dbReference>
<dbReference type="PIRSF" id="PIRSF000350">
    <property type="entry name" value="Mercury_reductase_MerA"/>
    <property type="match status" value="1"/>
</dbReference>
<dbReference type="PANTHER" id="PTHR43014">
    <property type="entry name" value="MERCURIC REDUCTASE"/>
    <property type="match status" value="1"/>
</dbReference>
<evidence type="ECO:0000256" key="7">
    <source>
        <dbReference type="PROSITE-ProRule" id="PRU00023"/>
    </source>
</evidence>
<dbReference type="PRINTS" id="PR00411">
    <property type="entry name" value="PNDRDTASEI"/>
</dbReference>
<evidence type="ECO:0000313" key="11">
    <source>
        <dbReference type="Proteomes" id="UP000029452"/>
    </source>
</evidence>
<keyword evidence="7" id="KW-0040">ANK repeat</keyword>
<dbReference type="PROSITE" id="PS50088">
    <property type="entry name" value="ANK_REPEAT"/>
    <property type="match status" value="1"/>
</dbReference>
<dbReference type="InterPro" id="IPR002110">
    <property type="entry name" value="Ankyrin_rpt"/>
</dbReference>
<sequence length="461" mass="48932">MTQKSVDLVTIGAGGGAYPAAFKLARKGRTVLMVDPKGVMSGNCLAEGCVPSKAVREIAHLLVRQKRLGEAGAKGTLTPDFRAIMDHKDRVQNLRYAQHAEELSRTPGLTLVKGTASLVDGRTVRIRTAKGEEDVAAGHILIASGSDVLLPPIPGSELCVTSHHLFRVGTDLRDLPRRMIIVGGGYIGLETACMFSAFGTTVTLFEKGPLLLPGMERALVDRLRPLLDPSITIRTNADVREIRNGPEGKIVVLGNGETREEHKADVVLLAAGRRPVFPEGLEQAGVVTDRSGIRVDNALRTSCPGIFAAGDVNGRTPLFHAAVRQSLAVANTLLAEGEPADTVDFSSVPTTIFTIPGASYVGLLPESARGAGIDLVEARYDFSEDSRSQILNETDGGIRLYFDKKTKVLKGGWVVGIDAGNLIGEIGLAVSAGLSARELSRFADQHPMAAEGIGKAARQLV</sequence>
<dbReference type="InterPro" id="IPR036188">
    <property type="entry name" value="FAD/NAD-bd_sf"/>
</dbReference>
<name>A0A094WD51_9BACT</name>
<dbReference type="SUPFAM" id="SSF55424">
    <property type="entry name" value="FAD/NAD-linked reductases, dimerisation (C-terminal) domain"/>
    <property type="match status" value="1"/>
</dbReference>
<dbReference type="Gene3D" id="3.50.50.60">
    <property type="entry name" value="FAD/NAD(P)-binding domain"/>
    <property type="match status" value="2"/>
</dbReference>
<feature type="disulfide bond" description="Redox-active" evidence="6">
    <location>
        <begin position="44"/>
        <end position="49"/>
    </location>
</feature>
<dbReference type="NCBIfam" id="NF004943">
    <property type="entry name" value="PRK06292.2-1"/>
    <property type="match status" value="1"/>
</dbReference>
<evidence type="ECO:0000259" key="9">
    <source>
        <dbReference type="Pfam" id="PF07992"/>
    </source>
</evidence>
<keyword evidence="5" id="KW-0547">Nucleotide-binding</keyword>
<dbReference type="InterPro" id="IPR023753">
    <property type="entry name" value="FAD/NAD-binding_dom"/>
</dbReference>
<dbReference type="Pfam" id="PF02852">
    <property type="entry name" value="Pyr_redox_dim"/>
    <property type="match status" value="1"/>
</dbReference>
<dbReference type="PATRIC" id="fig|178606.4.peg.1774"/>
<comment type="similarity">
    <text evidence="1">Belongs to the class-I pyridine nucleotide-disulfide oxidoreductase family.</text>
</comment>
<dbReference type="GO" id="GO:0004148">
    <property type="term" value="F:dihydrolipoyl dehydrogenase (NADH) activity"/>
    <property type="evidence" value="ECO:0007669"/>
    <property type="project" value="UniProtKB-EC"/>
</dbReference>
<feature type="binding site" evidence="5">
    <location>
        <position position="53"/>
    </location>
    <ligand>
        <name>FAD</name>
        <dbReference type="ChEBI" id="CHEBI:57692"/>
    </ligand>
</feature>
<evidence type="ECO:0000256" key="1">
    <source>
        <dbReference type="ARBA" id="ARBA00007532"/>
    </source>
</evidence>
<keyword evidence="3 5" id="KW-0274">FAD</keyword>
<comment type="caution">
    <text evidence="10">The sequence shown here is derived from an EMBL/GenBank/DDBJ whole genome shotgun (WGS) entry which is preliminary data.</text>
</comment>
<dbReference type="InterPro" id="IPR004099">
    <property type="entry name" value="Pyr_nucl-diS_OxRdtase_dimer"/>
</dbReference>
<dbReference type="PRINTS" id="PR00368">
    <property type="entry name" value="FADPNR"/>
</dbReference>
<dbReference type="OrthoDB" id="9800167at2"/>
<dbReference type="PANTHER" id="PTHR43014:SF4">
    <property type="entry name" value="PYRIDINE NUCLEOTIDE-DISULFIDE OXIDOREDUCTASE RCLA-RELATED"/>
    <property type="match status" value="1"/>
</dbReference>
<evidence type="ECO:0000256" key="3">
    <source>
        <dbReference type="ARBA" id="ARBA00022827"/>
    </source>
</evidence>
<feature type="active site" description="Proton acceptor" evidence="4">
    <location>
        <position position="446"/>
    </location>
</feature>
<feature type="binding site" evidence="5">
    <location>
        <begin position="183"/>
        <end position="190"/>
    </location>
    <ligand>
        <name>NAD(+)</name>
        <dbReference type="ChEBI" id="CHEBI:57540"/>
    </ligand>
</feature>
<dbReference type="EC" id="1.8.1.4" evidence="10"/>
<dbReference type="InterPro" id="IPR016156">
    <property type="entry name" value="FAD/NAD-linked_Rdtase_dimer_sf"/>
</dbReference>
<evidence type="ECO:0000256" key="6">
    <source>
        <dbReference type="PIRSR" id="PIRSR000350-4"/>
    </source>
</evidence>
<dbReference type="EMBL" id="JPGK01000006">
    <property type="protein sequence ID" value="KGA93562.1"/>
    <property type="molecule type" value="Genomic_DNA"/>
</dbReference>
<dbReference type="Proteomes" id="UP000029452">
    <property type="component" value="Unassembled WGS sequence"/>
</dbReference>
<feature type="domain" description="FAD/NAD(P)-binding" evidence="9">
    <location>
        <begin position="7"/>
        <end position="325"/>
    </location>
</feature>
<keyword evidence="5" id="KW-0520">NAD</keyword>
<dbReference type="SUPFAM" id="SSF51905">
    <property type="entry name" value="FAD/NAD(P)-binding domain"/>
    <property type="match status" value="1"/>
</dbReference>
<evidence type="ECO:0000256" key="4">
    <source>
        <dbReference type="PIRSR" id="PIRSR000350-2"/>
    </source>
</evidence>
<feature type="domain" description="Pyridine nucleotide-disulphide oxidoreductase dimerisation" evidence="8">
    <location>
        <begin position="348"/>
        <end position="456"/>
    </location>
</feature>
<feature type="binding site" evidence="5">
    <location>
        <position position="206"/>
    </location>
    <ligand>
        <name>NAD(+)</name>
        <dbReference type="ChEBI" id="CHEBI:57540"/>
    </ligand>
</feature>
<dbReference type="AlphaFoldDB" id="A0A094WD51"/>
<dbReference type="InterPro" id="IPR001100">
    <property type="entry name" value="Pyr_nuc-diS_OxRdtase"/>
</dbReference>
<keyword evidence="10" id="KW-0560">Oxidoreductase</keyword>
<dbReference type="GO" id="GO:0003955">
    <property type="term" value="F:NAD(P)H dehydrogenase (quinone) activity"/>
    <property type="evidence" value="ECO:0007669"/>
    <property type="project" value="TreeGrafter"/>
</dbReference>
<reference evidence="10 11" key="1">
    <citation type="submission" date="2014-06" db="EMBL/GenBank/DDBJ databases">
        <title>Draft genome sequence of iron oxidizing acidophile Leptospirillum ferriphilum DSM14647.</title>
        <authorList>
            <person name="Cardenas J.P."/>
            <person name="Lazcano M."/>
            <person name="Ossandon F.J."/>
            <person name="Corbett M."/>
            <person name="Holmes D.S."/>
            <person name="Watkin E."/>
        </authorList>
    </citation>
    <scope>NUCLEOTIDE SEQUENCE [LARGE SCALE GENOMIC DNA]</scope>
    <source>
        <strain evidence="10 11">DSM 14647</strain>
    </source>
</reference>
<dbReference type="Pfam" id="PF07992">
    <property type="entry name" value="Pyr_redox_2"/>
    <property type="match status" value="1"/>
</dbReference>
<gene>
    <name evidence="10" type="ORF">LptCag_0175</name>
</gene>
<proteinExistence type="inferred from homology"/>